<dbReference type="InterPro" id="IPR015943">
    <property type="entry name" value="WD40/YVTN_repeat-like_dom_sf"/>
</dbReference>
<dbReference type="PANTHER" id="PTHR22851">
    <property type="entry name" value="U3 SMALL NUCLEOLAR RNA U3 SNORNA ASSOCIATED PROTEIN"/>
    <property type="match status" value="1"/>
</dbReference>
<dbReference type="InterPro" id="IPR051733">
    <property type="entry name" value="WD_repeat_DCAF13/WDSOF1"/>
</dbReference>
<evidence type="ECO:0000313" key="11">
    <source>
        <dbReference type="Proteomes" id="UP001291623"/>
    </source>
</evidence>
<sequence>MDKPGLRAGPLDEKAFCSVKLLPAIRTDCSASYCVVFDLSYSDHSISICDLRLSTPARKVIMMVEGLSACIIQGLESHMANDDGKCYSYDVRKLNEAKCVHEDHVSSVIDIDYSPTGREFVTGSYDRSVGKRITLRGWRGFTPYLDKEASFLFYYWVFCVKFSCDASYIISGSDDTNLRLWKAKASEQLGVILPRERKRHEHLSEINRIVRHMHLPKSIYKATKQICEMTESERGREERRKAHSAPGSIQNKSLRKLRISELVE</sequence>
<keyword evidence="6" id="KW-0687">Ribonucleoprotein</keyword>
<evidence type="ECO:0000256" key="3">
    <source>
        <dbReference type="ARBA" id="ARBA00022574"/>
    </source>
</evidence>
<keyword evidence="5" id="KW-0539">Nucleus</keyword>
<keyword evidence="3 7" id="KW-0853">WD repeat</keyword>
<evidence type="ECO:0000313" key="10">
    <source>
        <dbReference type="EMBL" id="KAK4342321.1"/>
    </source>
</evidence>
<dbReference type="InterPro" id="IPR007287">
    <property type="entry name" value="Sof1"/>
</dbReference>
<dbReference type="PANTHER" id="PTHR22851:SF0">
    <property type="entry name" value="DDB1- AND CUL4-ASSOCIATED FACTOR 13"/>
    <property type="match status" value="1"/>
</dbReference>
<dbReference type="InterPro" id="IPR036322">
    <property type="entry name" value="WD40_repeat_dom_sf"/>
</dbReference>
<name>A0AAE1QZG9_9SOLA</name>
<reference evidence="10" key="1">
    <citation type="submission" date="2023-12" db="EMBL/GenBank/DDBJ databases">
        <title>Genome assembly of Anisodus tanguticus.</title>
        <authorList>
            <person name="Wang Y.-J."/>
        </authorList>
    </citation>
    <scope>NUCLEOTIDE SEQUENCE</scope>
    <source>
        <strain evidence="10">KB-2021</strain>
        <tissue evidence="10">Leaf</tissue>
    </source>
</reference>
<dbReference type="Pfam" id="PF04158">
    <property type="entry name" value="Sof1"/>
    <property type="match status" value="1"/>
</dbReference>
<evidence type="ECO:0000256" key="2">
    <source>
        <dbReference type="ARBA" id="ARBA00005649"/>
    </source>
</evidence>
<evidence type="ECO:0000256" key="4">
    <source>
        <dbReference type="ARBA" id="ARBA00022737"/>
    </source>
</evidence>
<feature type="domain" description="Sof1-like protein" evidence="9">
    <location>
        <begin position="183"/>
        <end position="256"/>
    </location>
</feature>
<evidence type="ECO:0000259" key="9">
    <source>
        <dbReference type="Pfam" id="PF04158"/>
    </source>
</evidence>
<organism evidence="10 11">
    <name type="scientific">Anisodus tanguticus</name>
    <dbReference type="NCBI Taxonomy" id="243964"/>
    <lineage>
        <taxon>Eukaryota</taxon>
        <taxon>Viridiplantae</taxon>
        <taxon>Streptophyta</taxon>
        <taxon>Embryophyta</taxon>
        <taxon>Tracheophyta</taxon>
        <taxon>Spermatophyta</taxon>
        <taxon>Magnoliopsida</taxon>
        <taxon>eudicotyledons</taxon>
        <taxon>Gunneridae</taxon>
        <taxon>Pentapetalae</taxon>
        <taxon>asterids</taxon>
        <taxon>lamiids</taxon>
        <taxon>Solanales</taxon>
        <taxon>Solanaceae</taxon>
        <taxon>Solanoideae</taxon>
        <taxon>Hyoscyameae</taxon>
        <taxon>Anisodus</taxon>
    </lineage>
</organism>
<keyword evidence="4" id="KW-0677">Repeat</keyword>
<dbReference type="EMBL" id="JAVYJV010000021">
    <property type="protein sequence ID" value="KAK4342321.1"/>
    <property type="molecule type" value="Genomic_DNA"/>
</dbReference>
<dbReference type="SMART" id="SM00320">
    <property type="entry name" value="WD40"/>
    <property type="match status" value="2"/>
</dbReference>
<dbReference type="Gene3D" id="2.130.10.10">
    <property type="entry name" value="YVTN repeat-like/Quinoprotein amine dehydrogenase"/>
    <property type="match status" value="2"/>
</dbReference>
<evidence type="ECO:0000256" key="5">
    <source>
        <dbReference type="ARBA" id="ARBA00023242"/>
    </source>
</evidence>
<evidence type="ECO:0000256" key="8">
    <source>
        <dbReference type="SAM" id="MobiDB-lite"/>
    </source>
</evidence>
<dbReference type="Pfam" id="PF00400">
    <property type="entry name" value="WD40"/>
    <property type="match status" value="2"/>
</dbReference>
<comment type="caution">
    <text evidence="10">The sequence shown here is derived from an EMBL/GenBank/DDBJ whole genome shotgun (WGS) entry which is preliminary data.</text>
</comment>
<protein>
    <recommendedName>
        <fullName evidence="9">Sof1-like protein domain-containing protein</fullName>
    </recommendedName>
</protein>
<feature type="repeat" description="WD" evidence="7">
    <location>
        <begin position="157"/>
        <end position="191"/>
    </location>
</feature>
<gene>
    <name evidence="10" type="ORF">RND71_038137</name>
</gene>
<dbReference type="AlphaFoldDB" id="A0AAE1QZG9"/>
<evidence type="ECO:0000256" key="6">
    <source>
        <dbReference type="ARBA" id="ARBA00023274"/>
    </source>
</evidence>
<dbReference type="SUPFAM" id="SSF50978">
    <property type="entry name" value="WD40 repeat-like"/>
    <property type="match status" value="1"/>
</dbReference>
<dbReference type="GO" id="GO:0000462">
    <property type="term" value="P:maturation of SSU-rRNA from tricistronic rRNA transcript (SSU-rRNA, 5.8S rRNA, LSU-rRNA)"/>
    <property type="evidence" value="ECO:0007669"/>
    <property type="project" value="TreeGrafter"/>
</dbReference>
<dbReference type="Proteomes" id="UP001291623">
    <property type="component" value="Unassembled WGS sequence"/>
</dbReference>
<proteinExistence type="inferred from homology"/>
<evidence type="ECO:0000256" key="1">
    <source>
        <dbReference type="ARBA" id="ARBA00004604"/>
    </source>
</evidence>
<comment type="similarity">
    <text evidence="2">Belongs to the WD repeat DCAF13/WDSOF1 family.</text>
</comment>
<accession>A0AAE1QZG9</accession>
<dbReference type="GO" id="GO:0032040">
    <property type="term" value="C:small-subunit processome"/>
    <property type="evidence" value="ECO:0007669"/>
    <property type="project" value="TreeGrafter"/>
</dbReference>
<keyword evidence="11" id="KW-1185">Reference proteome</keyword>
<feature type="compositionally biased region" description="Basic and acidic residues" evidence="8">
    <location>
        <begin position="231"/>
        <end position="240"/>
    </location>
</feature>
<evidence type="ECO:0000256" key="7">
    <source>
        <dbReference type="PROSITE-ProRule" id="PRU00221"/>
    </source>
</evidence>
<feature type="region of interest" description="Disordered" evidence="8">
    <location>
        <begin position="230"/>
        <end position="249"/>
    </location>
</feature>
<dbReference type="PROSITE" id="PS50082">
    <property type="entry name" value="WD_REPEATS_2"/>
    <property type="match status" value="1"/>
</dbReference>
<comment type="subcellular location">
    <subcellularLocation>
        <location evidence="1">Nucleus</location>
        <location evidence="1">Nucleolus</location>
    </subcellularLocation>
</comment>
<dbReference type="InterPro" id="IPR001680">
    <property type="entry name" value="WD40_rpt"/>
</dbReference>